<evidence type="ECO:0000256" key="1">
    <source>
        <dbReference type="SAM" id="MobiDB-lite"/>
    </source>
</evidence>
<gene>
    <name evidence="2" type="ORF">DILT_LOCUS8730</name>
</gene>
<dbReference type="EMBL" id="UYRU01055032">
    <property type="protein sequence ID" value="VDN12899.1"/>
    <property type="molecule type" value="Genomic_DNA"/>
</dbReference>
<evidence type="ECO:0000313" key="3">
    <source>
        <dbReference type="Proteomes" id="UP000281553"/>
    </source>
</evidence>
<reference evidence="2 3" key="1">
    <citation type="submission" date="2018-11" db="EMBL/GenBank/DDBJ databases">
        <authorList>
            <consortium name="Pathogen Informatics"/>
        </authorList>
    </citation>
    <scope>NUCLEOTIDE SEQUENCE [LARGE SCALE GENOMIC DNA]</scope>
</reference>
<proteinExistence type="predicted"/>
<organism evidence="2 3">
    <name type="scientific">Dibothriocephalus latus</name>
    <name type="common">Fish tapeworm</name>
    <name type="synonym">Diphyllobothrium latum</name>
    <dbReference type="NCBI Taxonomy" id="60516"/>
    <lineage>
        <taxon>Eukaryota</taxon>
        <taxon>Metazoa</taxon>
        <taxon>Spiralia</taxon>
        <taxon>Lophotrochozoa</taxon>
        <taxon>Platyhelminthes</taxon>
        <taxon>Cestoda</taxon>
        <taxon>Eucestoda</taxon>
        <taxon>Diphyllobothriidea</taxon>
        <taxon>Diphyllobothriidae</taxon>
        <taxon>Dibothriocephalus</taxon>
    </lineage>
</organism>
<protein>
    <submittedName>
        <fullName evidence="2">Uncharacterized protein</fullName>
    </submittedName>
</protein>
<feature type="region of interest" description="Disordered" evidence="1">
    <location>
        <begin position="1"/>
        <end position="20"/>
    </location>
</feature>
<dbReference type="AlphaFoldDB" id="A0A3P7NVL5"/>
<evidence type="ECO:0000313" key="2">
    <source>
        <dbReference type="EMBL" id="VDN12899.1"/>
    </source>
</evidence>
<dbReference type="Proteomes" id="UP000281553">
    <property type="component" value="Unassembled WGS sequence"/>
</dbReference>
<accession>A0A3P7NVL5</accession>
<keyword evidence="3" id="KW-1185">Reference proteome</keyword>
<dbReference type="OrthoDB" id="6242809at2759"/>
<name>A0A3P7NVL5_DIBLA</name>
<sequence>MDGRHGRTHSETRGRLGAEIDGLLNDLNRMGREETYTSSQYRTTMNHQVGGPPIARWSSLQTGLGRDDSSGRYTTTLTRRHVKRSKDPVEFLVKSPASASVSRVDLLSVENRRDRSAASPSMRHNITTSVTATNTMDAADRQREQRLLDELLETRKELHELKRTCSMTAADGSRGLGHSTTLKVPTSGGSTINLNRYL</sequence>
<feature type="compositionally biased region" description="Basic and acidic residues" evidence="1">
    <location>
        <begin position="1"/>
        <end position="18"/>
    </location>
</feature>